<evidence type="ECO:0000313" key="1">
    <source>
        <dbReference type="EMBL" id="CAE7723125.1"/>
    </source>
</evidence>
<keyword evidence="2" id="KW-1185">Reference proteome</keyword>
<name>A0A812XDE4_SYMPI</name>
<organism evidence="1 2">
    <name type="scientific">Symbiodinium pilosum</name>
    <name type="common">Dinoflagellate</name>
    <dbReference type="NCBI Taxonomy" id="2952"/>
    <lineage>
        <taxon>Eukaryota</taxon>
        <taxon>Sar</taxon>
        <taxon>Alveolata</taxon>
        <taxon>Dinophyceae</taxon>
        <taxon>Suessiales</taxon>
        <taxon>Symbiodiniaceae</taxon>
        <taxon>Symbiodinium</taxon>
    </lineage>
</organism>
<comment type="caution">
    <text evidence="1">The sequence shown here is derived from an EMBL/GenBank/DDBJ whole genome shotgun (WGS) entry which is preliminary data.</text>
</comment>
<reference evidence="1" key="1">
    <citation type="submission" date="2021-02" db="EMBL/GenBank/DDBJ databases">
        <authorList>
            <person name="Dougan E. K."/>
            <person name="Rhodes N."/>
            <person name="Thang M."/>
            <person name="Chan C."/>
        </authorList>
    </citation>
    <scope>NUCLEOTIDE SEQUENCE</scope>
</reference>
<sequence>MTVRPESVEEWCHLVPHLLSDMGWHLIVQSPTTEMSHCSSPWGGSLLKLLVRDVMVMDPPEDPAEILIRPETRAWSWQSQPALSGEACEELSVIAPGDCVLHWWGDWKLVQLCNVMFGVLDKESTYLNFGRQVEVRDRLRRNFPMKGDCTVALHDHHQAFDYLMLCRPQSQERYYSVYLVFGITTDMNLCKWAAPHLRLMLDVARSTTAWYLNREGLEVERCRDRKLYLVLTITSFRRGYPLIPADASKDSITIDAGKEYGLANWVRYHPSMVGSRHFHLADYLRLFLERLGDGALFYRSLDGQELLPYQCVVRQVDWQKVRNRFHEAYMLQKKAYRHANGGTTTPKVFEDNPPRFYQEDCQASLSQRAKVACSELGLTVRNTFVELKEGDGVRASKRWRTLPAGFLISSP</sequence>
<dbReference type="EMBL" id="CAJNIZ010045539">
    <property type="protein sequence ID" value="CAE7723125.1"/>
    <property type="molecule type" value="Genomic_DNA"/>
</dbReference>
<protein>
    <submittedName>
        <fullName evidence="1">Slc9a8 protein</fullName>
    </submittedName>
</protein>
<proteinExistence type="predicted"/>
<evidence type="ECO:0000313" key="2">
    <source>
        <dbReference type="Proteomes" id="UP000649617"/>
    </source>
</evidence>
<dbReference type="Proteomes" id="UP000649617">
    <property type="component" value="Unassembled WGS sequence"/>
</dbReference>
<dbReference type="OrthoDB" id="406002at2759"/>
<gene>
    <name evidence="1" type="primary">Slc9a8</name>
    <name evidence="1" type="ORF">SPIL2461_LOCUS20640</name>
</gene>
<dbReference type="AlphaFoldDB" id="A0A812XDE4"/>
<accession>A0A812XDE4</accession>